<dbReference type="Gene3D" id="1.10.287.10">
    <property type="entry name" value="S15/NS1, RNA-binding"/>
    <property type="match status" value="1"/>
</dbReference>
<sequence>MATISGPRLINGMHRRICTTLGALPLALARRNPNSITAPSTHHPQSIPPSSFHTSCLLSSRYPPLPVSFSKRARTKILARQEKLRMKYGPNRNIRNPLAPPPAEPAKFILPFLATTCGAQGRGNRLPLATEIVPGKPWESLQLYRRQQGTKADAAAVMSSSSSSASDASPTRTSDDPPPTSIRHRTKKAIDQAPSSRNLNLPPQIIPDAIVPSPLPPSIPLSPPTPIPALSTLKPPFYAYNLTPSDITLLLKETPLATELYDKGLECRTVPNRSSLSERAEMVRRLISLDNANSKSLKQFNVKRCIEMFGKHVGDCGSADVQAAIFTVRIHAMEEHLKGEGKKDMASKRQLQVWKSKRVGILRYLRRTDLERFVQTCRLIGVEPDSVVETDIYKTYSFTDVTEHFGKESLGDENYKQGYANNDYTYGAEQYGKGHGHKETRDHMYGAEEYDQGYDHDGKDGFGEGPKTPLGARWKVWQPYSCAPSPHRRKEPTQRNSRKGLLDYAAGVPGHIIFRGHTMSRIKMRGSDMNCLEALSSIRNKAGLNH</sequence>
<evidence type="ECO:0000256" key="1">
    <source>
        <dbReference type="ARBA" id="ARBA00008434"/>
    </source>
</evidence>
<reference evidence="5 6" key="1">
    <citation type="journal article" date="2019" name="Sci. Rep.">
        <title>Comparative genomics of chytrid fungi reveal insights into the obligate biotrophic and pathogenic lifestyle of Synchytrium endobioticum.</title>
        <authorList>
            <person name="van de Vossenberg B.T.L.H."/>
            <person name="Warris S."/>
            <person name="Nguyen H.D.T."/>
            <person name="van Gent-Pelzer M.P.E."/>
            <person name="Joly D.L."/>
            <person name="van de Geest H.C."/>
            <person name="Bonants P.J.M."/>
            <person name="Smith D.S."/>
            <person name="Levesque C.A."/>
            <person name="van der Lee T.A.J."/>
        </authorList>
    </citation>
    <scope>NUCLEOTIDE SEQUENCE [LARGE SCALE GENOMIC DNA]</scope>
    <source>
        <strain evidence="5 6">MB42</strain>
    </source>
</reference>
<dbReference type="InterPro" id="IPR000589">
    <property type="entry name" value="Ribosomal_uS15"/>
</dbReference>
<dbReference type="GO" id="GO:0005840">
    <property type="term" value="C:ribosome"/>
    <property type="evidence" value="ECO:0007669"/>
    <property type="project" value="UniProtKB-KW"/>
</dbReference>
<dbReference type="GO" id="GO:1990904">
    <property type="term" value="C:ribonucleoprotein complex"/>
    <property type="evidence" value="ECO:0007669"/>
    <property type="project" value="UniProtKB-KW"/>
</dbReference>
<feature type="compositionally biased region" description="Low complexity" evidence="4">
    <location>
        <begin position="152"/>
        <end position="172"/>
    </location>
</feature>
<keyword evidence="6" id="KW-1185">Reference proteome</keyword>
<dbReference type="VEuPathDB" id="FungiDB:SeMB42_g02830"/>
<comment type="similarity">
    <text evidence="1">Belongs to the universal ribosomal protein uS15 family.</text>
</comment>
<dbReference type="EMBL" id="QEAN01000093">
    <property type="protein sequence ID" value="TPX48820.1"/>
    <property type="molecule type" value="Genomic_DNA"/>
</dbReference>
<accession>A0A507DD59</accession>
<dbReference type="STRING" id="286115.A0A507DD59"/>
<protein>
    <recommendedName>
        <fullName evidence="7">Ribosomal protein S15</fullName>
    </recommendedName>
</protein>
<dbReference type="CDD" id="cd00353">
    <property type="entry name" value="Ribosomal_S15p_S13e"/>
    <property type="match status" value="1"/>
</dbReference>
<evidence type="ECO:0000256" key="4">
    <source>
        <dbReference type="SAM" id="MobiDB-lite"/>
    </source>
</evidence>
<dbReference type="GO" id="GO:0005737">
    <property type="term" value="C:cytoplasm"/>
    <property type="evidence" value="ECO:0007669"/>
    <property type="project" value="UniProtKB-ARBA"/>
</dbReference>
<dbReference type="SUPFAM" id="SSF47060">
    <property type="entry name" value="S15/NS1 RNA-binding domain"/>
    <property type="match status" value="1"/>
</dbReference>
<organism evidence="5 6">
    <name type="scientific">Synchytrium endobioticum</name>
    <dbReference type="NCBI Taxonomy" id="286115"/>
    <lineage>
        <taxon>Eukaryota</taxon>
        <taxon>Fungi</taxon>
        <taxon>Fungi incertae sedis</taxon>
        <taxon>Chytridiomycota</taxon>
        <taxon>Chytridiomycota incertae sedis</taxon>
        <taxon>Chytridiomycetes</taxon>
        <taxon>Synchytriales</taxon>
        <taxon>Synchytriaceae</taxon>
        <taxon>Synchytrium</taxon>
    </lineage>
</organism>
<dbReference type="GO" id="GO:0006412">
    <property type="term" value="P:translation"/>
    <property type="evidence" value="ECO:0007669"/>
    <property type="project" value="InterPro"/>
</dbReference>
<gene>
    <name evidence="5" type="ORF">SeMB42_g02830</name>
</gene>
<evidence type="ECO:0000313" key="5">
    <source>
        <dbReference type="EMBL" id="TPX48820.1"/>
    </source>
</evidence>
<evidence type="ECO:0000313" key="6">
    <source>
        <dbReference type="Proteomes" id="UP000317494"/>
    </source>
</evidence>
<evidence type="ECO:0000256" key="3">
    <source>
        <dbReference type="ARBA" id="ARBA00023274"/>
    </source>
</evidence>
<dbReference type="SMART" id="SM01387">
    <property type="entry name" value="Ribosomal_S15"/>
    <property type="match status" value="1"/>
</dbReference>
<dbReference type="InterPro" id="IPR009068">
    <property type="entry name" value="uS15_NS1_RNA-bd_sf"/>
</dbReference>
<dbReference type="PANTHER" id="PTHR23321">
    <property type="entry name" value="RIBOSOMAL PROTEIN S15, BACTERIAL AND ORGANELLAR"/>
    <property type="match status" value="1"/>
</dbReference>
<dbReference type="PANTHER" id="PTHR23321:SF26">
    <property type="entry name" value="SMALL RIBOSOMAL SUBUNIT PROTEIN US15M"/>
    <property type="match status" value="1"/>
</dbReference>
<keyword evidence="2" id="KW-0689">Ribosomal protein</keyword>
<evidence type="ECO:0000256" key="2">
    <source>
        <dbReference type="ARBA" id="ARBA00022980"/>
    </source>
</evidence>
<dbReference type="AlphaFoldDB" id="A0A507DD59"/>
<comment type="caution">
    <text evidence="5">The sequence shown here is derived from an EMBL/GenBank/DDBJ whole genome shotgun (WGS) entry which is preliminary data.</text>
</comment>
<dbReference type="InterPro" id="IPR005290">
    <property type="entry name" value="Ribosomal_uS15_bac-type"/>
</dbReference>
<keyword evidence="3" id="KW-0687">Ribonucleoprotein</keyword>
<feature type="region of interest" description="Disordered" evidence="4">
    <location>
        <begin position="152"/>
        <end position="203"/>
    </location>
</feature>
<proteinExistence type="inferred from homology"/>
<dbReference type="GO" id="GO:0003735">
    <property type="term" value="F:structural constituent of ribosome"/>
    <property type="evidence" value="ECO:0007669"/>
    <property type="project" value="InterPro"/>
</dbReference>
<evidence type="ECO:0008006" key="7">
    <source>
        <dbReference type="Google" id="ProtNLM"/>
    </source>
</evidence>
<dbReference type="Pfam" id="PF00312">
    <property type="entry name" value="Ribosomal_S15"/>
    <property type="match status" value="1"/>
</dbReference>
<name>A0A507DD59_9FUNG</name>
<dbReference type="Proteomes" id="UP000317494">
    <property type="component" value="Unassembled WGS sequence"/>
</dbReference>